<proteinExistence type="predicted"/>
<dbReference type="Proteomes" id="UP000515873">
    <property type="component" value="Chromosome"/>
</dbReference>
<feature type="signal peptide" evidence="1">
    <location>
        <begin position="1"/>
        <end position="22"/>
    </location>
</feature>
<evidence type="ECO:0000256" key="1">
    <source>
        <dbReference type="SAM" id="SignalP"/>
    </source>
</evidence>
<sequence length="143" mass="15670">MRHFIGKLAWLGLMLATPVAFAQGNAAAKEPPKAIVSLYRVAPGKHEAFLKWMADRDAIDKQLGLPRAQWYAHFQGDSWDYIAIAPALTDAQQKKEDDAARAKGLTTGAKSSIEFRQFIASHTDTVAFGPMNVSDMITLIDAP</sequence>
<keyword evidence="3" id="KW-1185">Reference proteome</keyword>
<dbReference type="AlphaFoldDB" id="A0A7G8Q571"/>
<gene>
    <name evidence="2" type="ORF">H8F01_01760</name>
</gene>
<dbReference type="RefSeq" id="WP_187057387.1">
    <property type="nucleotide sequence ID" value="NZ_CP060412.1"/>
</dbReference>
<keyword evidence="1" id="KW-0732">Signal</keyword>
<evidence type="ECO:0000313" key="3">
    <source>
        <dbReference type="Proteomes" id="UP000515873"/>
    </source>
</evidence>
<name>A0A7G8Q571_9GAMM</name>
<evidence type="ECO:0000313" key="2">
    <source>
        <dbReference type="EMBL" id="QNK01929.1"/>
    </source>
</evidence>
<organism evidence="2 3">
    <name type="scientific">Dyella telluris</name>
    <dbReference type="NCBI Taxonomy" id="2763498"/>
    <lineage>
        <taxon>Bacteria</taxon>
        <taxon>Pseudomonadati</taxon>
        <taxon>Pseudomonadota</taxon>
        <taxon>Gammaproteobacteria</taxon>
        <taxon>Lysobacterales</taxon>
        <taxon>Rhodanobacteraceae</taxon>
        <taxon>Dyella</taxon>
    </lineage>
</organism>
<feature type="chain" id="PRO_5028957666" evidence="1">
    <location>
        <begin position="23"/>
        <end position="143"/>
    </location>
</feature>
<protein>
    <submittedName>
        <fullName evidence="2">Uncharacterized protein</fullName>
    </submittedName>
</protein>
<dbReference type="KEGG" id="dtl:H8F01_01760"/>
<dbReference type="EMBL" id="CP060412">
    <property type="protein sequence ID" value="QNK01929.1"/>
    <property type="molecule type" value="Genomic_DNA"/>
</dbReference>
<accession>A0A7G8Q571</accession>
<reference evidence="2 3" key="1">
    <citation type="submission" date="2020-08" db="EMBL/GenBank/DDBJ databases">
        <title>Dyella sp. G9 isolated from forest soil.</title>
        <authorList>
            <person name="Fu J."/>
            <person name="Qiu L."/>
        </authorList>
    </citation>
    <scope>NUCLEOTIDE SEQUENCE [LARGE SCALE GENOMIC DNA]</scope>
    <source>
        <strain evidence="2 3">G9</strain>
    </source>
</reference>